<keyword evidence="3" id="KW-1185">Reference proteome</keyword>
<proteinExistence type="predicted"/>
<accession>A0A3P7F6E2</accession>
<evidence type="ECO:0000313" key="3">
    <source>
        <dbReference type="Proteomes" id="UP000274429"/>
    </source>
</evidence>
<feature type="region of interest" description="Disordered" evidence="1">
    <location>
        <begin position="309"/>
        <end position="330"/>
    </location>
</feature>
<evidence type="ECO:0000313" key="2">
    <source>
        <dbReference type="EMBL" id="VDM24159.1"/>
    </source>
</evidence>
<organism evidence="2 3">
    <name type="scientific">Hydatigena taeniaeformis</name>
    <name type="common">Feline tapeworm</name>
    <name type="synonym">Taenia taeniaeformis</name>
    <dbReference type="NCBI Taxonomy" id="6205"/>
    <lineage>
        <taxon>Eukaryota</taxon>
        <taxon>Metazoa</taxon>
        <taxon>Spiralia</taxon>
        <taxon>Lophotrochozoa</taxon>
        <taxon>Platyhelminthes</taxon>
        <taxon>Cestoda</taxon>
        <taxon>Eucestoda</taxon>
        <taxon>Cyclophyllidea</taxon>
        <taxon>Taeniidae</taxon>
        <taxon>Hydatigera</taxon>
    </lineage>
</organism>
<dbReference type="Proteomes" id="UP000274429">
    <property type="component" value="Unassembled WGS sequence"/>
</dbReference>
<evidence type="ECO:0000256" key="1">
    <source>
        <dbReference type="SAM" id="MobiDB-lite"/>
    </source>
</evidence>
<reference evidence="2 3" key="1">
    <citation type="submission" date="2018-11" db="EMBL/GenBank/DDBJ databases">
        <authorList>
            <consortium name="Pathogen Informatics"/>
        </authorList>
    </citation>
    <scope>NUCLEOTIDE SEQUENCE [LARGE SCALE GENOMIC DNA]</scope>
</reference>
<sequence>MSAISSADVFHANDHGKAQLTALPNFMRLKQYALFNPPRHPIMHADESGFPCCPVSHAIRLRGTKLLLSFALPEPMAAVPPNHAYPASNDYRPCPTTTVSPETMQFCPTFLHQGHKTATAFDRLNPMLSPSMLLAALKNGVKSQAHLCCRFVDVGFVVACLHHLLTRTNSPSNTGIRLDPSGIAELRTRHSPPQSTCATDSSKCSARSSPAPPPPLILPNPPWGTVQGAPRGQSRTVPHLPHTMPYFPPMPVPTSHHTAIVQQRHQQQQCCSYLQQQQQYQPSLIMPVAGHLAQETPHPPVLSVIELEDNSSQDVDQMSQSRGTKLITLK</sequence>
<protein>
    <submittedName>
        <fullName evidence="2">Uncharacterized protein</fullName>
    </submittedName>
</protein>
<feature type="compositionally biased region" description="Polar residues" evidence="1">
    <location>
        <begin position="191"/>
        <end position="208"/>
    </location>
</feature>
<dbReference type="AlphaFoldDB" id="A0A3P7F6E2"/>
<dbReference type="EMBL" id="UYWX01003648">
    <property type="protein sequence ID" value="VDM24159.1"/>
    <property type="molecule type" value="Genomic_DNA"/>
</dbReference>
<gene>
    <name evidence="2" type="ORF">TTAC_LOCUS4093</name>
</gene>
<name>A0A3P7F6E2_HYDTA</name>
<feature type="compositionally biased region" description="Polar residues" evidence="1">
    <location>
        <begin position="312"/>
        <end position="323"/>
    </location>
</feature>
<feature type="region of interest" description="Disordered" evidence="1">
    <location>
        <begin position="188"/>
        <end position="220"/>
    </location>
</feature>
<feature type="compositionally biased region" description="Pro residues" evidence="1">
    <location>
        <begin position="210"/>
        <end position="220"/>
    </location>
</feature>